<gene>
    <name evidence="2" type="ORF">LX83_004038</name>
</gene>
<evidence type="ECO:0000256" key="1">
    <source>
        <dbReference type="SAM" id="MobiDB-lite"/>
    </source>
</evidence>
<reference evidence="2" key="1">
    <citation type="submission" date="2022-06" db="EMBL/GenBank/DDBJ databases">
        <title>Genomic Encyclopedia of Archaeal and Bacterial Type Strains, Phase II (KMG-II): from individual species to whole genera.</title>
        <authorList>
            <person name="Goeker M."/>
        </authorList>
    </citation>
    <scope>NUCLEOTIDE SEQUENCE</scope>
    <source>
        <strain evidence="2">DSM 43935</strain>
    </source>
</reference>
<dbReference type="AlphaFoldDB" id="A0AAE3KHC2"/>
<dbReference type="EMBL" id="JAMTCK010000009">
    <property type="protein sequence ID" value="MCP2167165.1"/>
    <property type="molecule type" value="Genomic_DNA"/>
</dbReference>
<feature type="region of interest" description="Disordered" evidence="1">
    <location>
        <begin position="86"/>
        <end position="107"/>
    </location>
</feature>
<evidence type="ECO:0000313" key="3">
    <source>
        <dbReference type="Proteomes" id="UP001206128"/>
    </source>
</evidence>
<evidence type="ECO:0000313" key="2">
    <source>
        <dbReference type="EMBL" id="MCP2167165.1"/>
    </source>
</evidence>
<dbReference type="Proteomes" id="UP001206128">
    <property type="component" value="Unassembled WGS sequence"/>
</dbReference>
<feature type="region of interest" description="Disordered" evidence="1">
    <location>
        <begin position="1"/>
        <end position="54"/>
    </location>
</feature>
<organism evidence="2 3">
    <name type="scientific">Goodfellowiella coeruleoviolacea</name>
    <dbReference type="NCBI Taxonomy" id="334858"/>
    <lineage>
        <taxon>Bacteria</taxon>
        <taxon>Bacillati</taxon>
        <taxon>Actinomycetota</taxon>
        <taxon>Actinomycetes</taxon>
        <taxon>Pseudonocardiales</taxon>
        <taxon>Pseudonocardiaceae</taxon>
        <taxon>Goodfellowiella</taxon>
    </lineage>
</organism>
<comment type="caution">
    <text evidence="2">The sequence shown here is derived from an EMBL/GenBank/DDBJ whole genome shotgun (WGS) entry which is preliminary data.</text>
</comment>
<sequence>MYARVCNNPGTSDGSRVSMRCAYPTISKNSPDSPEKRRGGQGTDPRPAATGVISESWPARIASTSISTSSAGLVSADIATNVDAGRVSPVGEFSPVQGRLSRETTGCPRGYEAGAAGTGVSQSAWSGRAPVTVAWNAAAIASNTGRAAG</sequence>
<keyword evidence="3" id="KW-1185">Reference proteome</keyword>
<accession>A0AAE3KHC2</accession>
<name>A0AAE3KHC2_9PSEU</name>
<protein>
    <submittedName>
        <fullName evidence="2">Uncharacterized protein</fullName>
    </submittedName>
</protein>
<proteinExistence type="predicted"/>